<evidence type="ECO:0000313" key="3">
    <source>
        <dbReference type="Proteomes" id="UP000094527"/>
    </source>
</evidence>
<keyword evidence="3" id="KW-1185">Reference proteome</keyword>
<evidence type="ECO:0000256" key="1">
    <source>
        <dbReference type="SAM" id="MobiDB-lite"/>
    </source>
</evidence>
<reference evidence="2 3" key="1">
    <citation type="journal article" date="2016" name="Genome Biol. Evol.">
        <title>Gene Family Evolution Reflects Adaptation to Soil Environmental Stressors in the Genome of the Collembolan Orchesella cincta.</title>
        <authorList>
            <person name="Faddeeva-Vakhrusheva A."/>
            <person name="Derks M.F."/>
            <person name="Anvar S.Y."/>
            <person name="Agamennone V."/>
            <person name="Suring W."/>
            <person name="Smit S."/>
            <person name="van Straalen N.M."/>
            <person name="Roelofs D."/>
        </authorList>
    </citation>
    <scope>NUCLEOTIDE SEQUENCE [LARGE SCALE GENOMIC DNA]</scope>
    <source>
        <tissue evidence="2">Mixed pool</tissue>
    </source>
</reference>
<dbReference type="AlphaFoldDB" id="A0A1D2MQE1"/>
<accession>A0A1D2MQE1</accession>
<gene>
    <name evidence="2" type="ORF">Ocin01_11646</name>
</gene>
<dbReference type="Proteomes" id="UP000094527">
    <property type="component" value="Unassembled WGS sequence"/>
</dbReference>
<feature type="compositionally biased region" description="Polar residues" evidence="1">
    <location>
        <begin position="41"/>
        <end position="55"/>
    </location>
</feature>
<sequence length="484" mass="52957">SSSMPMHQHTPASNTAISYAAPSSGRPHRDYEPIWPDPNAAVSTNPFTMGPTSTGALLKGPISKPGTGHSSNTNPFLVGEERPGMGRLQQTKMDPQVQDRMAEIKVLLEELRAPGKCEESKQRSNSKEHEVSHIPLRRSNGEIMSQSFSGTKLPSAVPQPTGLKHHRSLRAPSRPQYQQGLSCFTFRKPSSFESITDQLHAEEMYLSSNRGGEKESSLSPPSSSSEAAKHRMEIQLFDESYQNPDRSGAPSNHRLNEYVSLRTCRSSGATKTKVGGNPVEQHSDASLQSNRLANNTSDSTPIPPPRSKRSGTLRRDQNDYANVSIAPTPFHPVKQGWSGKETNGVPENSHPMGNGGVKMSSSFVATRDKSYDMELRDNHQQSKDQEFARLTSTNSIPLSNGNAPPSSPKAIIRALGMFQAKAANVRSRFANWAENKDRPGSKRNNYSRRERSMERGNLSEGTNSSIAPSSVSIAGPSTSKHQYL</sequence>
<feature type="region of interest" description="Disordered" evidence="1">
    <location>
        <begin position="1"/>
        <end position="96"/>
    </location>
</feature>
<feature type="compositionally biased region" description="Polar residues" evidence="1">
    <location>
        <begin position="142"/>
        <end position="152"/>
    </location>
</feature>
<feature type="compositionally biased region" description="Polar residues" evidence="1">
    <location>
        <begin position="284"/>
        <end position="300"/>
    </location>
</feature>
<feature type="region of interest" description="Disordered" evidence="1">
    <location>
        <begin position="433"/>
        <end position="484"/>
    </location>
</feature>
<feature type="region of interest" description="Disordered" evidence="1">
    <location>
        <begin position="115"/>
        <end position="176"/>
    </location>
</feature>
<dbReference type="EMBL" id="LJIJ01000719">
    <property type="protein sequence ID" value="ODM95034.1"/>
    <property type="molecule type" value="Genomic_DNA"/>
</dbReference>
<feature type="compositionally biased region" description="Polar residues" evidence="1">
    <location>
        <begin position="459"/>
        <end position="484"/>
    </location>
</feature>
<feature type="compositionally biased region" description="Polar residues" evidence="1">
    <location>
        <begin position="1"/>
        <end position="17"/>
    </location>
</feature>
<feature type="region of interest" description="Disordered" evidence="1">
    <location>
        <begin position="267"/>
        <end position="360"/>
    </location>
</feature>
<feature type="compositionally biased region" description="Basic and acidic residues" evidence="1">
    <location>
        <begin position="115"/>
        <end position="132"/>
    </location>
</feature>
<feature type="region of interest" description="Disordered" evidence="1">
    <location>
        <begin position="207"/>
        <end position="229"/>
    </location>
</feature>
<evidence type="ECO:0000313" key="2">
    <source>
        <dbReference type="EMBL" id="ODM95034.1"/>
    </source>
</evidence>
<name>A0A1D2MQE1_ORCCI</name>
<organism evidence="2 3">
    <name type="scientific">Orchesella cincta</name>
    <name type="common">Springtail</name>
    <name type="synonym">Podura cincta</name>
    <dbReference type="NCBI Taxonomy" id="48709"/>
    <lineage>
        <taxon>Eukaryota</taxon>
        <taxon>Metazoa</taxon>
        <taxon>Ecdysozoa</taxon>
        <taxon>Arthropoda</taxon>
        <taxon>Hexapoda</taxon>
        <taxon>Collembola</taxon>
        <taxon>Entomobryomorpha</taxon>
        <taxon>Entomobryoidea</taxon>
        <taxon>Orchesellidae</taxon>
        <taxon>Orchesellinae</taxon>
        <taxon>Orchesella</taxon>
    </lineage>
</organism>
<protein>
    <submittedName>
        <fullName evidence="2">Uncharacterized protein</fullName>
    </submittedName>
</protein>
<proteinExistence type="predicted"/>
<comment type="caution">
    <text evidence="2">The sequence shown here is derived from an EMBL/GenBank/DDBJ whole genome shotgun (WGS) entry which is preliminary data.</text>
</comment>
<feature type="non-terminal residue" evidence="2">
    <location>
        <position position="1"/>
    </location>
</feature>